<dbReference type="Ensembl" id="ENSSLUT00000007653.1">
    <property type="protein sequence ID" value="ENSSLUP00000007434.1"/>
    <property type="gene ID" value="ENSSLUG00000003426.1"/>
</dbReference>
<dbReference type="SUPFAM" id="SSF56436">
    <property type="entry name" value="C-type lectin-like"/>
    <property type="match status" value="1"/>
</dbReference>
<sequence>MESGGFSERNLTDVFYILKKGSFLFCFRYWTKFLCQHILVNKKTWKEAQEYCRKNHTDLATVSNQTDMQRLLESTTEQYQGGAWIGLQDKTTNTVCRWRWSQSGVEFNVTESKWSQGQPDNLGNQENCVRMNDGTWQDDSCSTKYNFICYEGENMWCIESCKRRVWWEIF</sequence>
<dbReference type="InterPro" id="IPR016186">
    <property type="entry name" value="C-type_lectin-like/link_sf"/>
</dbReference>
<evidence type="ECO:0000313" key="4">
    <source>
        <dbReference type="Proteomes" id="UP000694568"/>
    </source>
</evidence>
<name>A0A8C9X9W9_SANLU</name>
<dbReference type="PROSITE" id="PS50041">
    <property type="entry name" value="C_TYPE_LECTIN_2"/>
    <property type="match status" value="1"/>
</dbReference>
<dbReference type="Proteomes" id="UP000694568">
    <property type="component" value="Unplaced"/>
</dbReference>
<keyword evidence="1" id="KW-1015">Disulfide bond</keyword>
<feature type="domain" description="C-type lectin" evidence="2">
    <location>
        <begin position="35"/>
        <end position="150"/>
    </location>
</feature>
<reference evidence="3" key="2">
    <citation type="submission" date="2025-09" db="UniProtKB">
        <authorList>
            <consortium name="Ensembl"/>
        </authorList>
    </citation>
    <scope>IDENTIFICATION</scope>
</reference>
<dbReference type="Gene3D" id="3.10.100.10">
    <property type="entry name" value="Mannose-Binding Protein A, subunit A"/>
    <property type="match status" value="1"/>
</dbReference>
<dbReference type="AlphaFoldDB" id="A0A8C9X9W9"/>
<organism evidence="3 4">
    <name type="scientific">Sander lucioperca</name>
    <name type="common">Pike-perch</name>
    <name type="synonym">Perca lucioperca</name>
    <dbReference type="NCBI Taxonomy" id="283035"/>
    <lineage>
        <taxon>Eukaryota</taxon>
        <taxon>Metazoa</taxon>
        <taxon>Chordata</taxon>
        <taxon>Craniata</taxon>
        <taxon>Vertebrata</taxon>
        <taxon>Euteleostomi</taxon>
        <taxon>Actinopterygii</taxon>
        <taxon>Neopterygii</taxon>
        <taxon>Teleostei</taxon>
        <taxon>Neoteleostei</taxon>
        <taxon>Acanthomorphata</taxon>
        <taxon>Eupercaria</taxon>
        <taxon>Perciformes</taxon>
        <taxon>Percoidei</taxon>
        <taxon>Percidae</taxon>
        <taxon>Luciopercinae</taxon>
        <taxon>Sander</taxon>
    </lineage>
</organism>
<dbReference type="Pfam" id="PF00059">
    <property type="entry name" value="Lectin_C"/>
    <property type="match status" value="1"/>
</dbReference>
<protein>
    <recommendedName>
        <fullName evidence="2">C-type lectin domain-containing protein</fullName>
    </recommendedName>
</protein>
<dbReference type="PANTHER" id="PTHR45784:SF3">
    <property type="entry name" value="C-TYPE LECTIN DOMAIN FAMILY 4 MEMBER K-LIKE-RELATED"/>
    <property type="match status" value="1"/>
</dbReference>
<dbReference type="GeneTree" id="ENSGT00940000163911"/>
<dbReference type="PROSITE" id="PS00615">
    <property type="entry name" value="C_TYPE_LECTIN_1"/>
    <property type="match status" value="1"/>
</dbReference>
<proteinExistence type="predicted"/>
<dbReference type="SMART" id="SM00034">
    <property type="entry name" value="CLECT"/>
    <property type="match status" value="1"/>
</dbReference>
<dbReference type="InterPro" id="IPR016187">
    <property type="entry name" value="CTDL_fold"/>
</dbReference>
<dbReference type="PANTHER" id="PTHR45784">
    <property type="entry name" value="C-TYPE LECTIN DOMAIN FAMILY 20 MEMBER A-RELATED"/>
    <property type="match status" value="1"/>
</dbReference>
<evidence type="ECO:0000313" key="3">
    <source>
        <dbReference type="Ensembl" id="ENSSLUP00000007434.1"/>
    </source>
</evidence>
<dbReference type="InterPro" id="IPR001304">
    <property type="entry name" value="C-type_lectin-like"/>
</dbReference>
<accession>A0A8C9X9W9</accession>
<evidence type="ECO:0000256" key="1">
    <source>
        <dbReference type="ARBA" id="ARBA00023157"/>
    </source>
</evidence>
<reference evidence="3" key="1">
    <citation type="submission" date="2025-08" db="UniProtKB">
        <authorList>
            <consortium name="Ensembl"/>
        </authorList>
    </citation>
    <scope>IDENTIFICATION</scope>
</reference>
<keyword evidence="4" id="KW-1185">Reference proteome</keyword>
<evidence type="ECO:0000259" key="2">
    <source>
        <dbReference type="PROSITE" id="PS50041"/>
    </source>
</evidence>
<dbReference type="InterPro" id="IPR018378">
    <property type="entry name" value="C-type_lectin_CS"/>
</dbReference>